<dbReference type="GO" id="GO:0005634">
    <property type="term" value="C:nucleus"/>
    <property type="evidence" value="ECO:0000318"/>
    <property type="project" value="GO_Central"/>
</dbReference>
<dbReference type="Pfam" id="PF00102">
    <property type="entry name" value="Y_phosphatase"/>
    <property type="match status" value="1"/>
</dbReference>
<dbReference type="EC" id="3.1.3.48" evidence="4"/>
<feature type="binding site" evidence="11">
    <location>
        <position position="265"/>
    </location>
    <ligand>
        <name>substrate</name>
    </ligand>
</feature>
<dbReference type="SUPFAM" id="SSF52799">
    <property type="entry name" value="(Phosphotyrosine protein) phosphatases II"/>
    <property type="match status" value="1"/>
</dbReference>
<dbReference type="OMA" id="QFCWKTI"/>
<dbReference type="PANTHER" id="PTHR46047">
    <property type="entry name" value="TYROSINE-PROTEIN PHOSPHATASE NON-RECEPTOR TYPE 61F"/>
    <property type="match status" value="1"/>
</dbReference>
<evidence type="ECO:0000259" key="16">
    <source>
        <dbReference type="PROSITE" id="PS50056"/>
    </source>
</evidence>
<accession>F6TGU6</accession>
<dbReference type="GO" id="GO:0070373">
    <property type="term" value="P:negative regulation of ERK1 and ERK2 cascade"/>
    <property type="evidence" value="ECO:0000318"/>
    <property type="project" value="GO_Central"/>
</dbReference>
<dbReference type="CDD" id="cd14545">
    <property type="entry name" value="PTPc-N1_2"/>
    <property type="match status" value="1"/>
</dbReference>
<keyword evidence="12" id="KW-0175">Coiled coil</keyword>
<dbReference type="PIRSF" id="PIRSF000926">
    <property type="entry name" value="Tyr-Ptase_nr1"/>
    <property type="match status" value="1"/>
</dbReference>
<dbReference type="FunCoup" id="F6TGU6">
    <property type="interactions" value="145"/>
</dbReference>
<dbReference type="InterPro" id="IPR000387">
    <property type="entry name" value="Tyr_Pase_dom"/>
</dbReference>
<comment type="similarity">
    <text evidence="3">Belongs to the protein-tyrosine phosphatase family. Non-receptor class 1 subfamily.</text>
</comment>
<dbReference type="InterPro" id="IPR051985">
    <property type="entry name" value="NR_tyrosine_phosphatase"/>
</dbReference>
<dbReference type="GO" id="GO:0005783">
    <property type="term" value="C:endoplasmic reticulum"/>
    <property type="evidence" value="ECO:0007669"/>
    <property type="project" value="UniProtKB-SubCell"/>
</dbReference>
<dbReference type="PRINTS" id="PR00700">
    <property type="entry name" value="PRTYPHPHTASE"/>
</dbReference>
<feature type="compositionally biased region" description="Acidic residues" evidence="13">
    <location>
        <begin position="304"/>
        <end position="316"/>
    </location>
</feature>
<dbReference type="InterPro" id="IPR012265">
    <property type="entry name" value="Ptpn1/Ptpn2"/>
</dbReference>
<feature type="binding site" evidence="11">
    <location>
        <begin position="221"/>
        <end position="227"/>
    </location>
    <ligand>
        <name>substrate</name>
    </ligand>
</feature>
<keyword evidence="8" id="KW-0904">Protein phosphatase</keyword>
<evidence type="ECO:0000256" key="7">
    <source>
        <dbReference type="ARBA" id="ARBA00022824"/>
    </source>
</evidence>
<feature type="domain" description="Tyrosine-protein phosphatase" evidence="15">
    <location>
        <begin position="19"/>
        <end position="280"/>
    </location>
</feature>
<evidence type="ECO:0000313" key="17">
    <source>
        <dbReference type="Ensembl" id="ENSCINP00000016137.3"/>
    </source>
</evidence>
<dbReference type="Gene3D" id="3.90.190.10">
    <property type="entry name" value="Protein tyrosine phosphatase superfamily"/>
    <property type="match status" value="1"/>
</dbReference>
<comment type="subcellular location">
    <subcellularLocation>
        <location evidence="2">Endomembrane system</location>
    </subcellularLocation>
    <subcellularLocation>
        <location evidence="1">Endoplasmic reticulum</location>
    </subcellularLocation>
</comment>
<evidence type="ECO:0000256" key="11">
    <source>
        <dbReference type="PIRSR" id="PIRSR000926-2"/>
    </source>
</evidence>
<dbReference type="SMART" id="SM00404">
    <property type="entry name" value="PTPc_motif"/>
    <property type="match status" value="1"/>
</dbReference>
<feature type="binding site" evidence="11">
    <location>
        <position position="187"/>
    </location>
    <ligand>
        <name>substrate</name>
    </ligand>
</feature>
<evidence type="ECO:0000313" key="18">
    <source>
        <dbReference type="Proteomes" id="UP000008144"/>
    </source>
</evidence>
<dbReference type="InParanoid" id="F6TGU6"/>
<dbReference type="STRING" id="7719.ENSCINP00000016137"/>
<dbReference type="Ensembl" id="ENSCINT00000016137.3">
    <property type="protein sequence ID" value="ENSCINP00000016137.3"/>
    <property type="gene ID" value="ENSCING00000007874.3"/>
</dbReference>
<name>F6TGU6_CIOIN</name>
<evidence type="ECO:0000256" key="10">
    <source>
        <dbReference type="PIRSR" id="PIRSR000926-1"/>
    </source>
</evidence>
<keyword evidence="14" id="KW-0812">Transmembrane</keyword>
<dbReference type="Proteomes" id="UP000008144">
    <property type="component" value="Chromosome 7"/>
</dbReference>
<feature type="active site" description="Phosphocysteine intermediate" evidence="10">
    <location>
        <position position="221"/>
    </location>
</feature>
<reference evidence="17" key="4">
    <citation type="submission" date="2025-09" db="UniProtKB">
        <authorList>
            <consortium name="Ensembl"/>
        </authorList>
    </citation>
    <scope>IDENTIFICATION</scope>
</reference>
<dbReference type="PROSITE" id="PS50055">
    <property type="entry name" value="TYR_PHOSPHATASE_PTP"/>
    <property type="match status" value="1"/>
</dbReference>
<organism evidence="17 18">
    <name type="scientific">Ciona intestinalis</name>
    <name type="common">Transparent sea squirt</name>
    <name type="synonym">Ascidia intestinalis</name>
    <dbReference type="NCBI Taxonomy" id="7719"/>
    <lineage>
        <taxon>Eukaryota</taxon>
        <taxon>Metazoa</taxon>
        <taxon>Chordata</taxon>
        <taxon>Tunicata</taxon>
        <taxon>Ascidiacea</taxon>
        <taxon>Phlebobranchia</taxon>
        <taxon>Cionidae</taxon>
        <taxon>Ciona</taxon>
    </lineage>
</organism>
<evidence type="ECO:0000256" key="1">
    <source>
        <dbReference type="ARBA" id="ARBA00004240"/>
    </source>
</evidence>
<keyword evidence="7" id="KW-0256">Endoplasmic reticulum</keyword>
<evidence type="ECO:0000256" key="8">
    <source>
        <dbReference type="ARBA" id="ARBA00022912"/>
    </source>
</evidence>
<sequence>MKLGRMDELVFAIEEQHGWDKLFREIKATSAAYDLSCRAARSQENRTRNRYRDVSPYDHSRVKLVGGQNDYINGNLVEVESIGRSYILAQGPLPNTSGHMWQMIWEQNSKAVIMLNKIIEKGTTKCDQYWPINPIQPLCFLEDGYEVALLNEKDNMNYIVRELELRKLKSSEPPRIIYQFHYIAWPDFGVPESPTAFLDFLACVREHGVLDSNVGPPVIHCSAGIGRSGTFALVDTCLVYLKMGLPFDVREILLEMRKYRMGLIQTPQQLRFSYLAIAQCERILKSESEGEEEEKEEEPKQEDQAPEETPPEESDPEEPKENNRKRHAEPEHSVEEKRGKQENNIPEATPAEPVVLENNNVKEGLRQRTVAEKKAELKERIEKIKSNMKESENQSPWKRYIIGGIIATVVVGFAVRYWYG</sequence>
<dbReference type="GO" id="GO:0004726">
    <property type="term" value="F:non-membrane spanning protein tyrosine phosphatase activity"/>
    <property type="evidence" value="ECO:0000318"/>
    <property type="project" value="GO_Central"/>
</dbReference>
<dbReference type="InterPro" id="IPR003595">
    <property type="entry name" value="Tyr_Pase_cat"/>
</dbReference>
<dbReference type="GO" id="GO:0019901">
    <property type="term" value="F:protein kinase binding"/>
    <property type="evidence" value="ECO:0000318"/>
    <property type="project" value="GO_Central"/>
</dbReference>
<keyword evidence="18" id="KW-1185">Reference proteome</keyword>
<keyword evidence="14" id="KW-1133">Transmembrane helix</keyword>
<proteinExistence type="inferred from homology"/>
<dbReference type="EMBL" id="EAAA01002404">
    <property type="status" value="NOT_ANNOTATED_CDS"/>
    <property type="molecule type" value="Genomic_DNA"/>
</dbReference>
<evidence type="ECO:0000256" key="5">
    <source>
        <dbReference type="ARBA" id="ARBA00022553"/>
    </source>
</evidence>
<dbReference type="PROSITE" id="PS00383">
    <property type="entry name" value="TYR_PHOSPHATASE_1"/>
    <property type="match status" value="1"/>
</dbReference>
<reference evidence="18" key="1">
    <citation type="journal article" date="2002" name="Science">
        <title>The draft genome of Ciona intestinalis: insights into chordate and vertebrate origins.</title>
        <authorList>
            <person name="Dehal P."/>
            <person name="Satou Y."/>
            <person name="Campbell R.K."/>
            <person name="Chapman J."/>
            <person name="Degnan B."/>
            <person name="De Tomaso A."/>
            <person name="Davidson B."/>
            <person name="Di Gregorio A."/>
            <person name="Gelpke M."/>
            <person name="Goodstein D.M."/>
            <person name="Harafuji N."/>
            <person name="Hastings K.E."/>
            <person name="Ho I."/>
            <person name="Hotta K."/>
            <person name="Huang W."/>
            <person name="Kawashima T."/>
            <person name="Lemaire P."/>
            <person name="Martinez D."/>
            <person name="Meinertzhagen I.A."/>
            <person name="Necula S."/>
            <person name="Nonaka M."/>
            <person name="Putnam N."/>
            <person name="Rash S."/>
            <person name="Saiga H."/>
            <person name="Satake M."/>
            <person name="Terry A."/>
            <person name="Yamada L."/>
            <person name="Wang H.G."/>
            <person name="Awazu S."/>
            <person name="Azumi K."/>
            <person name="Boore J."/>
            <person name="Branno M."/>
            <person name="Chin-Bow S."/>
            <person name="DeSantis R."/>
            <person name="Doyle S."/>
            <person name="Francino P."/>
            <person name="Keys D.N."/>
            <person name="Haga S."/>
            <person name="Hayashi H."/>
            <person name="Hino K."/>
            <person name="Imai K.S."/>
            <person name="Inaba K."/>
            <person name="Kano S."/>
            <person name="Kobayashi K."/>
            <person name="Kobayashi M."/>
            <person name="Lee B.I."/>
            <person name="Makabe K.W."/>
            <person name="Manohar C."/>
            <person name="Matassi G."/>
            <person name="Medina M."/>
            <person name="Mochizuki Y."/>
            <person name="Mount S."/>
            <person name="Morishita T."/>
            <person name="Miura S."/>
            <person name="Nakayama A."/>
            <person name="Nishizaka S."/>
            <person name="Nomoto H."/>
            <person name="Ohta F."/>
            <person name="Oishi K."/>
            <person name="Rigoutsos I."/>
            <person name="Sano M."/>
            <person name="Sasaki A."/>
            <person name="Sasakura Y."/>
            <person name="Shoguchi E."/>
            <person name="Shin-i T."/>
            <person name="Spagnuolo A."/>
            <person name="Stainier D."/>
            <person name="Suzuki M.M."/>
            <person name="Tassy O."/>
            <person name="Takatori N."/>
            <person name="Tokuoka M."/>
            <person name="Yagi K."/>
            <person name="Yoshizaki F."/>
            <person name="Wada S."/>
            <person name="Zhang C."/>
            <person name="Hyatt P.D."/>
            <person name="Larimer F."/>
            <person name="Detter C."/>
            <person name="Doggett N."/>
            <person name="Glavina T."/>
            <person name="Hawkins T."/>
            <person name="Richardson P."/>
            <person name="Lucas S."/>
            <person name="Kohara Y."/>
            <person name="Levine M."/>
            <person name="Satoh N."/>
            <person name="Rokhsar D.S."/>
        </authorList>
    </citation>
    <scope>NUCLEOTIDE SEQUENCE [LARGE SCALE GENOMIC DNA]</scope>
</reference>
<dbReference type="InterPro" id="IPR029021">
    <property type="entry name" value="Prot-tyrosine_phosphatase-like"/>
</dbReference>
<evidence type="ECO:0000259" key="15">
    <source>
        <dbReference type="PROSITE" id="PS50055"/>
    </source>
</evidence>
<feature type="compositionally biased region" description="Basic and acidic residues" evidence="13">
    <location>
        <begin position="317"/>
        <end position="341"/>
    </location>
</feature>
<dbReference type="InterPro" id="IPR000242">
    <property type="entry name" value="PTP_cat"/>
</dbReference>
<dbReference type="HOGENOM" id="CLU_001645_9_0_1"/>
<evidence type="ECO:0000256" key="6">
    <source>
        <dbReference type="ARBA" id="ARBA00022801"/>
    </source>
</evidence>
<protein>
    <recommendedName>
        <fullName evidence="4">protein-tyrosine-phosphatase</fullName>
        <ecNumber evidence="4">3.1.3.48</ecNumber>
    </recommendedName>
</protein>
<evidence type="ECO:0000256" key="14">
    <source>
        <dbReference type="SAM" id="Phobius"/>
    </source>
</evidence>
<dbReference type="GO" id="GO:0005737">
    <property type="term" value="C:cytoplasm"/>
    <property type="evidence" value="ECO:0000318"/>
    <property type="project" value="GO_Central"/>
</dbReference>
<dbReference type="InterPro" id="IPR016130">
    <property type="entry name" value="Tyr_Pase_AS"/>
</dbReference>
<evidence type="ECO:0000256" key="13">
    <source>
        <dbReference type="SAM" id="MobiDB-lite"/>
    </source>
</evidence>
<reference evidence="17" key="2">
    <citation type="journal article" date="2008" name="Genome Biol.">
        <title>Improved genome assembly and evidence-based global gene model set for the chordate Ciona intestinalis: new insight into intron and operon populations.</title>
        <authorList>
            <person name="Satou Y."/>
            <person name="Mineta K."/>
            <person name="Ogasawara M."/>
            <person name="Sasakura Y."/>
            <person name="Shoguchi E."/>
            <person name="Ueno K."/>
            <person name="Yamada L."/>
            <person name="Matsumoto J."/>
            <person name="Wasserscheid J."/>
            <person name="Dewar K."/>
            <person name="Wiley G.B."/>
            <person name="Macmil S.L."/>
            <person name="Roe B.A."/>
            <person name="Zeller R.W."/>
            <person name="Hastings K.E."/>
            <person name="Lemaire P."/>
            <person name="Lindquist E."/>
            <person name="Endo T."/>
            <person name="Hotta K."/>
            <person name="Inaba K."/>
        </authorList>
    </citation>
    <scope>NUCLEOTIDE SEQUENCE [LARGE SCALE GENOMIC DNA]</scope>
    <source>
        <strain evidence="17">wild type</strain>
    </source>
</reference>
<dbReference type="GeneTree" id="ENSGT00940000154686"/>
<dbReference type="PANTHER" id="PTHR46047:SF3">
    <property type="entry name" value="TYROSINE-PROTEIN PHOSPHATASE NON-RECEPTOR TYPE 61F"/>
    <property type="match status" value="1"/>
</dbReference>
<evidence type="ECO:0000256" key="2">
    <source>
        <dbReference type="ARBA" id="ARBA00004308"/>
    </source>
</evidence>
<evidence type="ECO:0000256" key="12">
    <source>
        <dbReference type="SAM" id="Coils"/>
    </source>
</evidence>
<dbReference type="AlphaFoldDB" id="F6TGU6"/>
<feature type="region of interest" description="Disordered" evidence="13">
    <location>
        <begin position="286"/>
        <end position="358"/>
    </location>
</feature>
<dbReference type="SMART" id="SM00194">
    <property type="entry name" value="PTPc"/>
    <property type="match status" value="1"/>
</dbReference>
<dbReference type="PROSITE" id="PS50056">
    <property type="entry name" value="TYR_PHOSPHATASE_2"/>
    <property type="match status" value="1"/>
</dbReference>
<evidence type="ECO:0000256" key="4">
    <source>
        <dbReference type="ARBA" id="ARBA00013064"/>
    </source>
</evidence>
<keyword evidence="5" id="KW-0597">Phosphoprotein</keyword>
<evidence type="ECO:0000256" key="3">
    <source>
        <dbReference type="ARBA" id="ARBA00009701"/>
    </source>
</evidence>
<keyword evidence="6" id="KW-0378">Hydrolase</keyword>
<reference evidence="17" key="3">
    <citation type="submission" date="2025-08" db="UniProtKB">
        <authorList>
            <consortium name="Ensembl"/>
        </authorList>
    </citation>
    <scope>IDENTIFICATION</scope>
</reference>
<dbReference type="GO" id="GO:0046426">
    <property type="term" value="P:negative regulation of receptor signaling pathway via JAK-STAT"/>
    <property type="evidence" value="ECO:0000318"/>
    <property type="project" value="GO_Central"/>
</dbReference>
<feature type="coiled-coil region" evidence="12">
    <location>
        <begin position="367"/>
        <end position="394"/>
    </location>
</feature>
<evidence type="ECO:0000256" key="9">
    <source>
        <dbReference type="ARBA" id="ARBA00023136"/>
    </source>
</evidence>
<feature type="domain" description="Tyrosine specific protein phosphatases" evidence="16">
    <location>
        <begin position="195"/>
        <end position="271"/>
    </location>
</feature>
<keyword evidence="9 14" id="KW-0472">Membrane</keyword>
<feature type="transmembrane region" description="Helical" evidence="14">
    <location>
        <begin position="400"/>
        <end position="419"/>
    </location>
</feature>